<reference evidence="3" key="1">
    <citation type="journal article" date="2019" name="Int. J. Syst. Evol. Microbiol.">
        <title>The Global Catalogue of Microorganisms (GCM) 10K type strain sequencing project: providing services to taxonomists for standard genome sequencing and annotation.</title>
        <authorList>
            <consortium name="The Broad Institute Genomics Platform"/>
            <consortium name="The Broad Institute Genome Sequencing Center for Infectious Disease"/>
            <person name="Wu L."/>
            <person name="Ma J."/>
        </authorList>
    </citation>
    <scope>NUCLEOTIDE SEQUENCE [LARGE SCALE GENOMIC DNA]</scope>
    <source>
        <strain evidence="3">CCUG 63418</strain>
    </source>
</reference>
<dbReference type="RefSeq" id="WP_377097530.1">
    <property type="nucleotide sequence ID" value="NZ_JBHTHU010000001.1"/>
</dbReference>
<dbReference type="EMBL" id="JBHTHU010000001">
    <property type="protein sequence ID" value="MFD0749300.1"/>
    <property type="molecule type" value="Genomic_DNA"/>
</dbReference>
<dbReference type="InterPro" id="IPR006342">
    <property type="entry name" value="FkbM_mtfrase"/>
</dbReference>
<keyword evidence="2" id="KW-0489">Methyltransferase</keyword>
<evidence type="ECO:0000313" key="2">
    <source>
        <dbReference type="EMBL" id="MFD0749300.1"/>
    </source>
</evidence>
<evidence type="ECO:0000313" key="3">
    <source>
        <dbReference type="Proteomes" id="UP001596958"/>
    </source>
</evidence>
<keyword evidence="2" id="KW-0808">Transferase</keyword>
<dbReference type="PANTHER" id="PTHR34203:SF15">
    <property type="entry name" value="SLL1173 PROTEIN"/>
    <property type="match status" value="1"/>
</dbReference>
<comment type="caution">
    <text evidence="2">The sequence shown here is derived from an EMBL/GenBank/DDBJ whole genome shotgun (WGS) entry which is preliminary data.</text>
</comment>
<feature type="domain" description="Methyltransferase FkbM" evidence="1">
    <location>
        <begin position="89"/>
        <end position="253"/>
    </location>
</feature>
<name>A0ABW2YXL5_9SPHI</name>
<dbReference type="NCBIfam" id="TIGR01444">
    <property type="entry name" value="fkbM_fam"/>
    <property type="match status" value="1"/>
</dbReference>
<evidence type="ECO:0000259" key="1">
    <source>
        <dbReference type="Pfam" id="PF05050"/>
    </source>
</evidence>
<sequence length="283" mass="32320">MKRSDRIKLAFIRNWNLPGKERLSHLLKPSVQLRQLIKDGITWLNTENIGIYTHADSYIEWTILSTGTYEDEIGKLIRLCLKKGDNCLDIGGNIGLQSMRMAQAVGEQGVVYAFEPLNYLQQKLNKNLLLNRLSNVTLFPIALSDIEQTREFDIDPNAWNQGTFSLHGSAGSDKQLVVIKPGDALPEIKELQHLALIKIDVEGYELPVLRGLKQTITKYKPRIIFEYDSNYWTVTGQSINECYQFLTNLNYVFFQITAIGCERINNVKKIQTGNLFCMVESDE</sequence>
<dbReference type="PANTHER" id="PTHR34203">
    <property type="entry name" value="METHYLTRANSFERASE, FKBM FAMILY PROTEIN"/>
    <property type="match status" value="1"/>
</dbReference>
<dbReference type="Pfam" id="PF05050">
    <property type="entry name" value="Methyltransf_21"/>
    <property type="match status" value="1"/>
</dbReference>
<proteinExistence type="predicted"/>
<organism evidence="2 3">
    <name type="scientific">Mucilaginibacter calamicampi</name>
    <dbReference type="NCBI Taxonomy" id="1302352"/>
    <lineage>
        <taxon>Bacteria</taxon>
        <taxon>Pseudomonadati</taxon>
        <taxon>Bacteroidota</taxon>
        <taxon>Sphingobacteriia</taxon>
        <taxon>Sphingobacteriales</taxon>
        <taxon>Sphingobacteriaceae</taxon>
        <taxon>Mucilaginibacter</taxon>
    </lineage>
</organism>
<dbReference type="GO" id="GO:0032259">
    <property type="term" value="P:methylation"/>
    <property type="evidence" value="ECO:0007669"/>
    <property type="project" value="UniProtKB-KW"/>
</dbReference>
<keyword evidence="3" id="KW-1185">Reference proteome</keyword>
<gene>
    <name evidence="2" type="ORF">ACFQZS_04045</name>
</gene>
<dbReference type="Proteomes" id="UP001596958">
    <property type="component" value="Unassembled WGS sequence"/>
</dbReference>
<dbReference type="SUPFAM" id="SSF53335">
    <property type="entry name" value="S-adenosyl-L-methionine-dependent methyltransferases"/>
    <property type="match status" value="1"/>
</dbReference>
<accession>A0ABW2YXL5</accession>
<dbReference type="Gene3D" id="3.40.50.150">
    <property type="entry name" value="Vaccinia Virus protein VP39"/>
    <property type="match status" value="1"/>
</dbReference>
<protein>
    <submittedName>
        <fullName evidence="2">FkbM family methyltransferase</fullName>
    </submittedName>
</protein>
<dbReference type="InterPro" id="IPR052514">
    <property type="entry name" value="SAM-dependent_MTase"/>
</dbReference>
<dbReference type="InterPro" id="IPR029063">
    <property type="entry name" value="SAM-dependent_MTases_sf"/>
</dbReference>
<dbReference type="GO" id="GO:0008168">
    <property type="term" value="F:methyltransferase activity"/>
    <property type="evidence" value="ECO:0007669"/>
    <property type="project" value="UniProtKB-KW"/>
</dbReference>